<dbReference type="AlphaFoldDB" id="A0A811LH92"/>
<evidence type="ECO:0000313" key="2">
    <source>
        <dbReference type="EMBL" id="CAD5227560.1"/>
    </source>
</evidence>
<dbReference type="Proteomes" id="UP000783686">
    <property type="component" value="Unassembled WGS sequence"/>
</dbReference>
<accession>A0A811LH92</accession>
<name>A0A811LH92_9BILA</name>
<gene>
    <name evidence="2" type="ORF">BOKJ2_LOCUS12234</name>
</gene>
<evidence type="ECO:0000256" key="1">
    <source>
        <dbReference type="SAM" id="MobiDB-lite"/>
    </source>
</evidence>
<comment type="caution">
    <text evidence="2">The sequence shown here is derived from an EMBL/GenBank/DDBJ whole genome shotgun (WGS) entry which is preliminary data.</text>
</comment>
<protein>
    <submittedName>
        <fullName evidence="2">Uncharacterized protein</fullName>
    </submittedName>
</protein>
<feature type="compositionally biased region" description="Polar residues" evidence="1">
    <location>
        <begin position="70"/>
        <end position="92"/>
    </location>
</feature>
<reference evidence="2" key="1">
    <citation type="submission" date="2020-09" db="EMBL/GenBank/DDBJ databases">
        <authorList>
            <person name="Kikuchi T."/>
        </authorList>
    </citation>
    <scope>NUCLEOTIDE SEQUENCE</scope>
    <source>
        <strain evidence="2">SH1</strain>
    </source>
</reference>
<dbReference type="EMBL" id="CAJFDH010000006">
    <property type="protein sequence ID" value="CAD5227560.1"/>
    <property type="molecule type" value="Genomic_DNA"/>
</dbReference>
<proteinExistence type="predicted"/>
<organism evidence="2 3">
    <name type="scientific">Bursaphelenchus okinawaensis</name>
    <dbReference type="NCBI Taxonomy" id="465554"/>
    <lineage>
        <taxon>Eukaryota</taxon>
        <taxon>Metazoa</taxon>
        <taxon>Ecdysozoa</taxon>
        <taxon>Nematoda</taxon>
        <taxon>Chromadorea</taxon>
        <taxon>Rhabditida</taxon>
        <taxon>Tylenchina</taxon>
        <taxon>Tylenchomorpha</taxon>
        <taxon>Aphelenchoidea</taxon>
        <taxon>Aphelenchoididae</taxon>
        <taxon>Bursaphelenchus</taxon>
    </lineage>
</organism>
<feature type="compositionally biased region" description="Basic and acidic residues" evidence="1">
    <location>
        <begin position="55"/>
        <end position="69"/>
    </location>
</feature>
<dbReference type="Proteomes" id="UP000614601">
    <property type="component" value="Unassembled WGS sequence"/>
</dbReference>
<dbReference type="EMBL" id="CAJFCW020000006">
    <property type="protein sequence ID" value="CAG9123377.1"/>
    <property type="molecule type" value="Genomic_DNA"/>
</dbReference>
<evidence type="ECO:0000313" key="3">
    <source>
        <dbReference type="Proteomes" id="UP000614601"/>
    </source>
</evidence>
<sequence>MIRRPLTTVSLQTPDIDALEQSLERRYQNNKHDMKTSSPLSVTVRTADTPFRCARRPEAFAPNRERHQQNDGQTPSTASQAQASPRQSGSNA</sequence>
<feature type="region of interest" description="Disordered" evidence="1">
    <location>
        <begin position="29"/>
        <end position="92"/>
    </location>
</feature>
<feature type="compositionally biased region" description="Polar residues" evidence="1">
    <location>
        <begin position="36"/>
        <end position="46"/>
    </location>
</feature>
<keyword evidence="3" id="KW-1185">Reference proteome</keyword>